<comment type="caution">
    <text evidence="2">The sequence shown here is derived from an EMBL/GenBank/DDBJ whole genome shotgun (WGS) entry which is preliminary data.</text>
</comment>
<evidence type="ECO:0000313" key="3">
    <source>
        <dbReference type="Proteomes" id="UP000735302"/>
    </source>
</evidence>
<evidence type="ECO:0000259" key="1">
    <source>
        <dbReference type="Pfam" id="PF25273"/>
    </source>
</evidence>
<accession>A0AAV4B019</accession>
<organism evidence="2 3">
    <name type="scientific">Plakobranchus ocellatus</name>
    <dbReference type="NCBI Taxonomy" id="259542"/>
    <lineage>
        <taxon>Eukaryota</taxon>
        <taxon>Metazoa</taxon>
        <taxon>Spiralia</taxon>
        <taxon>Lophotrochozoa</taxon>
        <taxon>Mollusca</taxon>
        <taxon>Gastropoda</taxon>
        <taxon>Heterobranchia</taxon>
        <taxon>Euthyneura</taxon>
        <taxon>Panpulmonata</taxon>
        <taxon>Sacoglossa</taxon>
        <taxon>Placobranchoidea</taxon>
        <taxon>Plakobranchidae</taxon>
        <taxon>Plakobranchus</taxon>
    </lineage>
</organism>
<reference evidence="2 3" key="1">
    <citation type="journal article" date="2021" name="Elife">
        <title>Chloroplast acquisition without the gene transfer in kleptoplastic sea slugs, Plakobranchus ocellatus.</title>
        <authorList>
            <person name="Maeda T."/>
            <person name="Takahashi S."/>
            <person name="Yoshida T."/>
            <person name="Shimamura S."/>
            <person name="Takaki Y."/>
            <person name="Nagai Y."/>
            <person name="Toyoda A."/>
            <person name="Suzuki Y."/>
            <person name="Arimoto A."/>
            <person name="Ishii H."/>
            <person name="Satoh N."/>
            <person name="Nishiyama T."/>
            <person name="Hasebe M."/>
            <person name="Maruyama T."/>
            <person name="Minagawa J."/>
            <person name="Obokata J."/>
            <person name="Shigenobu S."/>
        </authorList>
    </citation>
    <scope>NUCLEOTIDE SEQUENCE [LARGE SCALE GENOMIC DNA]</scope>
</reference>
<dbReference type="InterPro" id="IPR057191">
    <property type="entry name" value="DUF7869"/>
</dbReference>
<name>A0AAV4B019_9GAST</name>
<dbReference type="EMBL" id="BLXT01004521">
    <property type="protein sequence ID" value="GFO13945.1"/>
    <property type="molecule type" value="Genomic_DNA"/>
</dbReference>
<dbReference type="PANTHER" id="PTHR10773:SF19">
    <property type="match status" value="1"/>
</dbReference>
<dbReference type="Proteomes" id="UP000735302">
    <property type="component" value="Unassembled WGS sequence"/>
</dbReference>
<proteinExistence type="predicted"/>
<dbReference type="PANTHER" id="PTHR10773">
    <property type="entry name" value="DNA-DIRECTED RNA POLYMERASES I, II, AND III SUBUNIT RPABC2"/>
    <property type="match status" value="1"/>
</dbReference>
<dbReference type="AlphaFoldDB" id="A0AAV4B019"/>
<feature type="domain" description="DUF7869" evidence="1">
    <location>
        <begin position="21"/>
        <end position="145"/>
    </location>
</feature>
<dbReference type="Pfam" id="PF25273">
    <property type="entry name" value="DUF7869"/>
    <property type="match status" value="1"/>
</dbReference>
<sequence>MYYRCWLQVHIFTFHNIMTREGFCYVWDETQGDLSSEAFASIQVDHFRQYVEDHPAITVLIIWSDNCCYQNKNTTLSNAFSSFQRKRVVIIHQYLLQGHTQMECDSMHSKIERKITNDIFLPHNYCHIMKSALRIPKPFDVKQLFHQDFKKLNAQTISSIRPGKKVGDATVHDLKALKYLPDGTVLFKVSYDDDTWENLPCRFCEHEEIAWIQLFEVVVR</sequence>
<keyword evidence="3" id="KW-1185">Reference proteome</keyword>
<evidence type="ECO:0000313" key="2">
    <source>
        <dbReference type="EMBL" id="GFO13945.1"/>
    </source>
</evidence>
<gene>
    <name evidence="2" type="ORF">PoB_004045000</name>
</gene>
<protein>
    <recommendedName>
        <fullName evidence="1">DUF7869 domain-containing protein</fullName>
    </recommendedName>
</protein>